<proteinExistence type="predicted"/>
<feature type="compositionally biased region" description="Low complexity" evidence="1">
    <location>
        <begin position="30"/>
        <end position="39"/>
    </location>
</feature>
<evidence type="ECO:0000313" key="2">
    <source>
        <dbReference type="EMBL" id="CAA9530569.1"/>
    </source>
</evidence>
<feature type="non-terminal residue" evidence="2">
    <location>
        <position position="1"/>
    </location>
</feature>
<reference evidence="2" key="1">
    <citation type="submission" date="2020-02" db="EMBL/GenBank/DDBJ databases">
        <authorList>
            <person name="Meier V. D."/>
        </authorList>
    </citation>
    <scope>NUCLEOTIDE SEQUENCE</scope>
    <source>
        <strain evidence="2">AVDCRST_MAG30</strain>
    </source>
</reference>
<feature type="compositionally biased region" description="Low complexity" evidence="1">
    <location>
        <begin position="1"/>
        <end position="14"/>
    </location>
</feature>
<accession>A0A6J4TRV6</accession>
<organism evidence="2">
    <name type="scientific">uncultured Solirubrobacteraceae bacterium</name>
    <dbReference type="NCBI Taxonomy" id="1162706"/>
    <lineage>
        <taxon>Bacteria</taxon>
        <taxon>Bacillati</taxon>
        <taxon>Actinomycetota</taxon>
        <taxon>Thermoleophilia</taxon>
        <taxon>Solirubrobacterales</taxon>
        <taxon>Solirubrobacteraceae</taxon>
        <taxon>environmental samples</taxon>
    </lineage>
</organism>
<dbReference type="EMBL" id="CADCVS010000494">
    <property type="protein sequence ID" value="CAA9530569.1"/>
    <property type="molecule type" value="Genomic_DNA"/>
</dbReference>
<name>A0A6J4TRV6_9ACTN</name>
<protein>
    <submittedName>
        <fullName evidence="2">Uncharacterized protein</fullName>
    </submittedName>
</protein>
<gene>
    <name evidence="2" type="ORF">AVDCRST_MAG30-3736</name>
</gene>
<feature type="non-terminal residue" evidence="2">
    <location>
        <position position="39"/>
    </location>
</feature>
<evidence type="ECO:0000256" key="1">
    <source>
        <dbReference type="SAM" id="MobiDB-lite"/>
    </source>
</evidence>
<sequence>PAPSSRRAATARRATPPRPRPSRGPPPPARSTASTEGRA</sequence>
<feature type="compositionally biased region" description="Pro residues" evidence="1">
    <location>
        <begin position="16"/>
        <end position="29"/>
    </location>
</feature>
<feature type="region of interest" description="Disordered" evidence="1">
    <location>
        <begin position="1"/>
        <end position="39"/>
    </location>
</feature>
<dbReference type="AlphaFoldDB" id="A0A6J4TRV6"/>